<dbReference type="AlphaFoldDB" id="A0A5A7MMW0"/>
<sequence>MTIRPDDMAAFKAVLDDKSWSTNADEIAPHLVEWRDRYQADRRSC</sequence>
<dbReference type="Proteomes" id="UP000322084">
    <property type="component" value="Unassembled WGS sequence"/>
</dbReference>
<reference evidence="1 2" key="1">
    <citation type="submission" date="2019-09" db="EMBL/GenBank/DDBJ databases">
        <title>NBRP : Genome information of microbial organism related human and environment.</title>
        <authorList>
            <person name="Hattori M."/>
            <person name="Oshima K."/>
            <person name="Inaba H."/>
            <person name="Suda W."/>
            <person name="Sakamoto M."/>
            <person name="Iino T."/>
            <person name="Kitahara M."/>
            <person name="Oshida Y."/>
            <person name="Iida T."/>
            <person name="Kudo T."/>
            <person name="Itoh T."/>
            <person name="Ohkuma M."/>
        </authorList>
    </citation>
    <scope>NUCLEOTIDE SEQUENCE [LARGE SCALE GENOMIC DNA]</scope>
    <source>
        <strain evidence="1 2">Hi-2</strain>
    </source>
</reference>
<protein>
    <submittedName>
        <fullName evidence="1">Uncharacterized protein</fullName>
    </submittedName>
</protein>
<comment type="caution">
    <text evidence="1">The sequence shown here is derived from an EMBL/GenBank/DDBJ whole genome shotgun (WGS) entry which is preliminary data.</text>
</comment>
<evidence type="ECO:0000313" key="1">
    <source>
        <dbReference type="EMBL" id="GEQ97310.1"/>
    </source>
</evidence>
<name>A0A5A7MMW0_9PROT</name>
<proteinExistence type="predicted"/>
<accession>A0A5A7MMW0</accession>
<gene>
    <name evidence="1" type="ORF">JCM17844_09470</name>
</gene>
<organism evidence="1 2">
    <name type="scientific">Iodidimonas gelatinilytica</name>
    <dbReference type="NCBI Taxonomy" id="1236966"/>
    <lineage>
        <taxon>Bacteria</taxon>
        <taxon>Pseudomonadati</taxon>
        <taxon>Pseudomonadota</taxon>
        <taxon>Alphaproteobacteria</taxon>
        <taxon>Iodidimonadales</taxon>
        <taxon>Iodidimonadaceae</taxon>
        <taxon>Iodidimonas</taxon>
    </lineage>
</organism>
<evidence type="ECO:0000313" key="2">
    <source>
        <dbReference type="Proteomes" id="UP000322084"/>
    </source>
</evidence>
<dbReference type="RefSeq" id="WP_210431337.1">
    <property type="nucleotide sequence ID" value="NZ_BKCL01000002.1"/>
</dbReference>
<dbReference type="EMBL" id="BKCL01000002">
    <property type="protein sequence ID" value="GEQ97310.1"/>
    <property type="molecule type" value="Genomic_DNA"/>
</dbReference>